<feature type="region of interest" description="Disordered" evidence="2">
    <location>
        <begin position="327"/>
        <end position="365"/>
    </location>
</feature>
<name>A0A8B6BMZ2_MYTGA</name>
<evidence type="ECO:0008006" key="6">
    <source>
        <dbReference type="Google" id="ProtNLM"/>
    </source>
</evidence>
<dbReference type="Gene3D" id="3.30.70.1820">
    <property type="entry name" value="L1 transposable element, RRM domain"/>
    <property type="match status" value="1"/>
</dbReference>
<dbReference type="EMBL" id="UYJE01000356">
    <property type="protein sequence ID" value="VDH92638.1"/>
    <property type="molecule type" value="Genomic_DNA"/>
</dbReference>
<dbReference type="AlphaFoldDB" id="A0A8B6BMZ2"/>
<evidence type="ECO:0000313" key="4">
    <source>
        <dbReference type="EMBL" id="VDI16014.1"/>
    </source>
</evidence>
<evidence type="ECO:0000256" key="1">
    <source>
        <dbReference type="SAM" id="Coils"/>
    </source>
</evidence>
<feature type="coiled-coil region" evidence="1">
    <location>
        <begin position="75"/>
        <end position="102"/>
    </location>
</feature>
<feature type="compositionally biased region" description="Polar residues" evidence="2">
    <location>
        <begin position="340"/>
        <end position="350"/>
    </location>
</feature>
<keyword evidence="5" id="KW-1185">Reference proteome</keyword>
<evidence type="ECO:0000313" key="5">
    <source>
        <dbReference type="Proteomes" id="UP000596742"/>
    </source>
</evidence>
<proteinExistence type="predicted"/>
<gene>
    <name evidence="4" type="ORF">MGAL_10B007402</name>
    <name evidence="3" type="ORF">MGAL_10B088572</name>
</gene>
<dbReference type="OrthoDB" id="6628370at2759"/>
<sequence>MEEQNTTSTSDILNQSRDVLYGEQNKTVSLENLYQLMLDMNNRLTSIEKGMKQVNQINRTLTNLVSELHEVKSTVSKIDKDVKSLNNRCDKQETEISKVTTDNFNLNKDITQLNKTNAETDRNLQGISDFMDDFKEKHEQNAKDVKHVKTTVTQVKNDLNDQAIELRHEIKSTLSGIREENEDLKETVLDLKCRSMKNNLVFTGLHEIQEEDTEDVIRKFLLNELRITHRVELGNVHRFGHGAMPGRRGRPRPIVARFIFYKDLARVLSNTYRLKGKPYGVNQQFPDVIEQARKSLYPIMKQKRAEGCHVRLVRDILYVDGQMYTPPSAEDSHAVPAPNSPNNFATPEQRQTSKRRRTSSTPKGY</sequence>
<accession>A0A8B6BMZ2</accession>
<keyword evidence="1" id="KW-0175">Coiled coil</keyword>
<dbReference type="Proteomes" id="UP000596742">
    <property type="component" value="Unassembled WGS sequence"/>
</dbReference>
<evidence type="ECO:0000256" key="2">
    <source>
        <dbReference type="SAM" id="MobiDB-lite"/>
    </source>
</evidence>
<feature type="coiled-coil region" evidence="1">
    <location>
        <begin position="167"/>
        <end position="194"/>
    </location>
</feature>
<dbReference type="EMBL" id="UYJE01003038">
    <property type="protein sequence ID" value="VDI16014.1"/>
    <property type="molecule type" value="Genomic_DNA"/>
</dbReference>
<evidence type="ECO:0000313" key="3">
    <source>
        <dbReference type="EMBL" id="VDH92638.1"/>
    </source>
</evidence>
<organism evidence="3 5">
    <name type="scientific">Mytilus galloprovincialis</name>
    <name type="common">Mediterranean mussel</name>
    <dbReference type="NCBI Taxonomy" id="29158"/>
    <lineage>
        <taxon>Eukaryota</taxon>
        <taxon>Metazoa</taxon>
        <taxon>Spiralia</taxon>
        <taxon>Lophotrochozoa</taxon>
        <taxon>Mollusca</taxon>
        <taxon>Bivalvia</taxon>
        <taxon>Autobranchia</taxon>
        <taxon>Pteriomorphia</taxon>
        <taxon>Mytilida</taxon>
        <taxon>Mytiloidea</taxon>
        <taxon>Mytilidae</taxon>
        <taxon>Mytilinae</taxon>
        <taxon>Mytilus</taxon>
    </lineage>
</organism>
<reference evidence="3" key="1">
    <citation type="submission" date="2018-11" db="EMBL/GenBank/DDBJ databases">
        <authorList>
            <person name="Alioto T."/>
            <person name="Alioto T."/>
        </authorList>
    </citation>
    <scope>NUCLEOTIDE SEQUENCE</scope>
</reference>
<dbReference type="Gene3D" id="1.10.287.1490">
    <property type="match status" value="1"/>
</dbReference>
<protein>
    <recommendedName>
        <fullName evidence="6">L1 transposable element RRM domain-containing protein</fullName>
    </recommendedName>
</protein>
<comment type="caution">
    <text evidence="3">The sequence shown here is derived from an EMBL/GenBank/DDBJ whole genome shotgun (WGS) entry which is preliminary data.</text>
</comment>